<keyword evidence="9" id="KW-1185">Reference proteome</keyword>
<evidence type="ECO:0000256" key="5">
    <source>
        <dbReference type="PROSITE-ProRule" id="PRU00277"/>
    </source>
</evidence>
<evidence type="ECO:0000256" key="1">
    <source>
        <dbReference type="ARBA" id="ARBA00000971"/>
    </source>
</evidence>
<evidence type="ECO:0000256" key="2">
    <source>
        <dbReference type="ARBA" id="ARBA00013194"/>
    </source>
</evidence>
<dbReference type="Pfam" id="PF00254">
    <property type="entry name" value="FKBP_C"/>
    <property type="match status" value="1"/>
</dbReference>
<dbReference type="AlphaFoldDB" id="S8DMR8"/>
<dbReference type="InParanoid" id="S8DMR8"/>
<comment type="catalytic activity">
    <reaction evidence="1 5">
        <text>[protein]-peptidylproline (omega=180) = [protein]-peptidylproline (omega=0)</text>
        <dbReference type="Rhea" id="RHEA:16237"/>
        <dbReference type="Rhea" id="RHEA-COMP:10747"/>
        <dbReference type="Rhea" id="RHEA-COMP:10748"/>
        <dbReference type="ChEBI" id="CHEBI:83833"/>
        <dbReference type="ChEBI" id="CHEBI:83834"/>
        <dbReference type="EC" id="5.2.1.8"/>
    </reaction>
</comment>
<protein>
    <recommendedName>
        <fullName evidence="2 5">peptidylprolyl isomerase</fullName>
        <ecNumber evidence="2 5">5.2.1.8</ecNumber>
    </recommendedName>
</protein>
<dbReference type="Proteomes" id="UP000015241">
    <property type="component" value="Unassembled WGS sequence"/>
</dbReference>
<accession>S8DMR8</accession>
<evidence type="ECO:0000256" key="6">
    <source>
        <dbReference type="SAM" id="MobiDB-lite"/>
    </source>
</evidence>
<dbReference type="InterPro" id="IPR046357">
    <property type="entry name" value="PPIase_dom_sf"/>
</dbReference>
<dbReference type="HOGENOM" id="CLU_047026_1_0_1"/>
<feature type="region of interest" description="Disordered" evidence="6">
    <location>
        <begin position="141"/>
        <end position="163"/>
    </location>
</feature>
<evidence type="ECO:0000313" key="8">
    <source>
        <dbReference type="EMBL" id="EPS92623.1"/>
    </source>
</evidence>
<proteinExistence type="predicted"/>
<gene>
    <name evidence="8" type="ORF">FOMPIDRAFT_1056696</name>
</gene>
<keyword evidence="4 5" id="KW-0413">Isomerase</keyword>
<dbReference type="OrthoDB" id="1902587at2759"/>
<dbReference type="InterPro" id="IPR041232">
    <property type="entry name" value="NPL"/>
</dbReference>
<dbReference type="EC" id="5.2.1.8" evidence="2 5"/>
<dbReference type="EMBL" id="KE504430">
    <property type="protein sequence ID" value="EPS92623.1"/>
    <property type="molecule type" value="Genomic_DNA"/>
</dbReference>
<feature type="domain" description="PPIase FKBP-type" evidence="7">
    <location>
        <begin position="253"/>
        <end position="342"/>
    </location>
</feature>
<dbReference type="GO" id="GO:0003755">
    <property type="term" value="F:peptidyl-prolyl cis-trans isomerase activity"/>
    <property type="evidence" value="ECO:0007669"/>
    <property type="project" value="UniProtKB-KW"/>
</dbReference>
<keyword evidence="3 5" id="KW-0697">Rotamase</keyword>
<dbReference type="SUPFAM" id="SSF54534">
    <property type="entry name" value="FKBP-like"/>
    <property type="match status" value="1"/>
</dbReference>
<reference evidence="8 9" key="1">
    <citation type="journal article" date="2012" name="Science">
        <title>The Paleozoic origin of enzymatic lignin decomposition reconstructed from 31 fungal genomes.</title>
        <authorList>
            <person name="Floudas D."/>
            <person name="Binder M."/>
            <person name="Riley R."/>
            <person name="Barry K."/>
            <person name="Blanchette R.A."/>
            <person name="Henrissat B."/>
            <person name="Martinez A.T."/>
            <person name="Otillar R."/>
            <person name="Spatafora J.W."/>
            <person name="Yadav J.S."/>
            <person name="Aerts A."/>
            <person name="Benoit I."/>
            <person name="Boyd A."/>
            <person name="Carlson A."/>
            <person name="Copeland A."/>
            <person name="Coutinho P.M."/>
            <person name="de Vries R.P."/>
            <person name="Ferreira P."/>
            <person name="Findley K."/>
            <person name="Foster B."/>
            <person name="Gaskell J."/>
            <person name="Glotzer D."/>
            <person name="Gorecki P."/>
            <person name="Heitman J."/>
            <person name="Hesse C."/>
            <person name="Hori C."/>
            <person name="Igarashi K."/>
            <person name="Jurgens J.A."/>
            <person name="Kallen N."/>
            <person name="Kersten P."/>
            <person name="Kohler A."/>
            <person name="Kuees U."/>
            <person name="Kumar T.K.A."/>
            <person name="Kuo A."/>
            <person name="LaButti K."/>
            <person name="Larrondo L.F."/>
            <person name="Lindquist E."/>
            <person name="Ling A."/>
            <person name="Lombard V."/>
            <person name="Lucas S."/>
            <person name="Lundell T."/>
            <person name="Martin R."/>
            <person name="McLaughlin D.J."/>
            <person name="Morgenstern I."/>
            <person name="Morin E."/>
            <person name="Murat C."/>
            <person name="Nagy L.G."/>
            <person name="Nolan M."/>
            <person name="Ohm R.A."/>
            <person name="Patyshakuliyeva A."/>
            <person name="Rokas A."/>
            <person name="Ruiz-Duenas F.J."/>
            <person name="Sabat G."/>
            <person name="Salamov A."/>
            <person name="Samejima M."/>
            <person name="Schmutz J."/>
            <person name="Slot J.C."/>
            <person name="St John F."/>
            <person name="Stenlid J."/>
            <person name="Sun H."/>
            <person name="Sun S."/>
            <person name="Syed K."/>
            <person name="Tsang A."/>
            <person name="Wiebenga A."/>
            <person name="Young D."/>
            <person name="Pisabarro A."/>
            <person name="Eastwood D.C."/>
            <person name="Martin F."/>
            <person name="Cullen D."/>
            <person name="Grigoriev I.V."/>
            <person name="Hibbett D.S."/>
        </authorList>
    </citation>
    <scope>NUCLEOTIDE SEQUENCE</scope>
    <source>
        <strain evidence="9">FP-58527</strain>
    </source>
</reference>
<dbReference type="PANTHER" id="PTHR43811:SF19">
    <property type="entry name" value="39 KDA FK506-BINDING NUCLEAR PROTEIN"/>
    <property type="match status" value="1"/>
</dbReference>
<sequence length="354" mass="38538">MYRPHCFWALNVDPGVAVLIPPSPHDLRVSTATLKLGEGMNYQSTAVNILPTSSTPDYRALSAREGYTFCVLTPGRVEQVTLDLWLPAGQGYVVECMGPNFVSLLGYYAVTDCRVDAAGVDAVGKQVARDRKAGELLVHSEAAQHSASRKRARHESPANDAVESNEIHRQLAHVPNGQQLKAIHAGDPQAVANSVTGADPVKMEVVQLRGNEPMVTASDISLRAPVFNRLPINSDVVKEVTAPGEGEISIQWKDRVKLVIEGRVLPNRRLFLVNRDNTPFSVHIGYSTIFVDLQVALLGAKVGSKLTVILPPHRAYGEDGYKPSGVPPNARVQFDITVVSIEKDVPSETTTTRW</sequence>
<dbReference type="PROSITE" id="PS50059">
    <property type="entry name" value="FKBP_PPIASE"/>
    <property type="match status" value="1"/>
</dbReference>
<dbReference type="Gene3D" id="2.60.120.340">
    <property type="entry name" value="Nucleoplasmin core domain"/>
    <property type="match status" value="1"/>
</dbReference>
<dbReference type="STRING" id="743788.S8DMR8"/>
<evidence type="ECO:0000256" key="4">
    <source>
        <dbReference type="ARBA" id="ARBA00023235"/>
    </source>
</evidence>
<organism evidence="8 9">
    <name type="scientific">Fomitopsis schrenkii</name>
    <name type="common">Brown rot fungus</name>
    <dbReference type="NCBI Taxonomy" id="2126942"/>
    <lineage>
        <taxon>Eukaryota</taxon>
        <taxon>Fungi</taxon>
        <taxon>Dikarya</taxon>
        <taxon>Basidiomycota</taxon>
        <taxon>Agaricomycotina</taxon>
        <taxon>Agaricomycetes</taxon>
        <taxon>Polyporales</taxon>
        <taxon>Fomitopsis</taxon>
    </lineage>
</organism>
<dbReference type="InterPro" id="IPR001179">
    <property type="entry name" value="PPIase_FKBP_dom"/>
</dbReference>
<evidence type="ECO:0000259" key="7">
    <source>
        <dbReference type="PROSITE" id="PS50059"/>
    </source>
</evidence>
<dbReference type="Pfam" id="PF17800">
    <property type="entry name" value="NPL"/>
    <property type="match status" value="1"/>
</dbReference>
<name>S8DMR8_FOMSC</name>
<evidence type="ECO:0000256" key="3">
    <source>
        <dbReference type="ARBA" id="ARBA00023110"/>
    </source>
</evidence>
<evidence type="ECO:0000313" key="9">
    <source>
        <dbReference type="Proteomes" id="UP000015241"/>
    </source>
</evidence>
<dbReference type="Gene3D" id="3.10.50.40">
    <property type="match status" value="1"/>
</dbReference>
<dbReference type="PANTHER" id="PTHR43811">
    <property type="entry name" value="FKBP-TYPE PEPTIDYL-PROLYL CIS-TRANS ISOMERASE FKPA"/>
    <property type="match status" value="1"/>
</dbReference>